<dbReference type="SFLD" id="SFLDS00003">
    <property type="entry name" value="Haloacid_Dehalogenase"/>
    <property type="match status" value="1"/>
</dbReference>
<dbReference type="PANTHER" id="PTHR18901">
    <property type="entry name" value="2-DEOXYGLUCOSE-6-PHOSPHATE PHOSPHATASE 2"/>
    <property type="match status" value="1"/>
</dbReference>
<dbReference type="Proteomes" id="UP000647491">
    <property type="component" value="Unassembled WGS sequence"/>
</dbReference>
<dbReference type="SFLD" id="SFLDG01135">
    <property type="entry name" value="C1.5.6:_HAD__Beta-PGM__Phospha"/>
    <property type="match status" value="1"/>
</dbReference>
<dbReference type="SUPFAM" id="SSF56784">
    <property type="entry name" value="HAD-like"/>
    <property type="match status" value="1"/>
</dbReference>
<dbReference type="PANTHER" id="PTHR18901:SF38">
    <property type="entry name" value="PSEUDOURIDINE-5'-PHOSPHATASE"/>
    <property type="match status" value="1"/>
</dbReference>
<protein>
    <submittedName>
        <fullName evidence="1">HAD family phosphatase</fullName>
    </submittedName>
</protein>
<dbReference type="InterPro" id="IPR023214">
    <property type="entry name" value="HAD_sf"/>
</dbReference>
<sequence>MIKDFLKNKKAVLFDLDGTLVDSMWMWPQIDVEFLGRFGYDCPGDLERAVEGMSFSETAAYFKERFSLPMTLEEIKECWSQMAMDKYRTQVPLKPGALEFLRYCKDQGIATGIATSNGRPIVDAVIEALQIGEYFQEVATACEVEKGKPEPDIYLEVARRLQVAPEDCLVFEDVPAGILAGKRAGMTVLAVEDDFSRELSGEKKALADGYICDYSELL</sequence>
<dbReference type="PRINTS" id="PR00413">
    <property type="entry name" value="HADHALOGNASE"/>
</dbReference>
<accession>A0ABR7NVS2</accession>
<dbReference type="Gene3D" id="3.40.50.1000">
    <property type="entry name" value="HAD superfamily/HAD-like"/>
    <property type="match status" value="1"/>
</dbReference>
<dbReference type="InterPro" id="IPR006439">
    <property type="entry name" value="HAD-SF_hydro_IA"/>
</dbReference>
<evidence type="ECO:0000313" key="1">
    <source>
        <dbReference type="EMBL" id="MBC8599711.1"/>
    </source>
</evidence>
<proteinExistence type="predicted"/>
<dbReference type="EMBL" id="JACRTJ010000024">
    <property type="protein sequence ID" value="MBC8599711.1"/>
    <property type="molecule type" value="Genomic_DNA"/>
</dbReference>
<dbReference type="InterPro" id="IPR041492">
    <property type="entry name" value="HAD_2"/>
</dbReference>
<comment type="caution">
    <text evidence="1">The sequence shown here is derived from an EMBL/GenBank/DDBJ whole genome shotgun (WGS) entry which is preliminary data.</text>
</comment>
<dbReference type="CDD" id="cd07505">
    <property type="entry name" value="HAD_BPGM-like"/>
    <property type="match status" value="1"/>
</dbReference>
<reference evidence="1 2" key="1">
    <citation type="submission" date="2020-08" db="EMBL/GenBank/DDBJ databases">
        <title>Genome public.</title>
        <authorList>
            <person name="Liu C."/>
            <person name="Sun Q."/>
        </authorList>
    </citation>
    <scope>NUCLEOTIDE SEQUENCE [LARGE SCALE GENOMIC DNA]</scope>
    <source>
        <strain evidence="1 2">BX10</strain>
    </source>
</reference>
<name>A0ABR7NVS2_9FIRM</name>
<dbReference type="RefSeq" id="WP_022274548.1">
    <property type="nucleotide sequence ID" value="NZ_JACRTJ010000024.1"/>
</dbReference>
<dbReference type="NCBIfam" id="TIGR01509">
    <property type="entry name" value="HAD-SF-IA-v3"/>
    <property type="match status" value="1"/>
</dbReference>
<dbReference type="SFLD" id="SFLDG01129">
    <property type="entry name" value="C1.5:_HAD__Beta-PGM__Phosphata"/>
    <property type="match status" value="1"/>
</dbReference>
<dbReference type="Pfam" id="PF13419">
    <property type="entry name" value="HAD_2"/>
    <property type="match status" value="1"/>
</dbReference>
<evidence type="ECO:0000313" key="2">
    <source>
        <dbReference type="Proteomes" id="UP000647491"/>
    </source>
</evidence>
<dbReference type="Gene3D" id="1.10.150.240">
    <property type="entry name" value="Putative phosphatase, domain 2"/>
    <property type="match status" value="1"/>
</dbReference>
<dbReference type="InterPro" id="IPR023198">
    <property type="entry name" value="PGP-like_dom2"/>
</dbReference>
<keyword evidence="2" id="KW-1185">Reference proteome</keyword>
<gene>
    <name evidence="1" type="ORF">H8708_10820</name>
</gene>
<organism evidence="1 2">
    <name type="scientific">Enterocloster hominis</name>
    <name type="common">ex Liu et al. 2021</name>
    <dbReference type="NCBI Taxonomy" id="2763663"/>
    <lineage>
        <taxon>Bacteria</taxon>
        <taxon>Bacillati</taxon>
        <taxon>Bacillota</taxon>
        <taxon>Clostridia</taxon>
        <taxon>Lachnospirales</taxon>
        <taxon>Lachnospiraceae</taxon>
        <taxon>Enterocloster</taxon>
    </lineage>
</organism>
<dbReference type="InterPro" id="IPR036412">
    <property type="entry name" value="HAD-like_sf"/>
</dbReference>